<reference evidence="3" key="1">
    <citation type="journal article" date="2019" name="Int. J. Syst. Evol. Microbiol.">
        <title>The Global Catalogue of Microorganisms (GCM) 10K type strain sequencing project: providing services to taxonomists for standard genome sequencing and annotation.</title>
        <authorList>
            <consortium name="The Broad Institute Genomics Platform"/>
            <consortium name="The Broad Institute Genome Sequencing Center for Infectious Disease"/>
            <person name="Wu L."/>
            <person name="Ma J."/>
        </authorList>
    </citation>
    <scope>NUCLEOTIDE SEQUENCE [LARGE SCALE GENOMIC DNA]</scope>
    <source>
        <strain evidence="3">JCM 10367</strain>
    </source>
</reference>
<accession>A0ABP3T9E6</accession>
<keyword evidence="3" id="KW-1185">Reference proteome</keyword>
<comment type="caution">
    <text evidence="2">The sequence shown here is derived from an EMBL/GenBank/DDBJ whole genome shotgun (WGS) entry which is preliminary data.</text>
</comment>
<feature type="compositionally biased region" description="Low complexity" evidence="1">
    <location>
        <begin position="9"/>
        <end position="22"/>
    </location>
</feature>
<proteinExistence type="predicted"/>
<name>A0ABP3T9E6_9ACTN</name>
<feature type="region of interest" description="Disordered" evidence="1">
    <location>
        <begin position="1"/>
        <end position="22"/>
    </location>
</feature>
<dbReference type="EMBL" id="BAAAGU010000111">
    <property type="protein sequence ID" value="GAA0672315.1"/>
    <property type="molecule type" value="Genomic_DNA"/>
</dbReference>
<evidence type="ECO:0000313" key="3">
    <source>
        <dbReference type="Proteomes" id="UP001500724"/>
    </source>
</evidence>
<protein>
    <recommendedName>
        <fullName evidence="4">SpdA protein</fullName>
    </recommendedName>
</protein>
<evidence type="ECO:0008006" key="4">
    <source>
        <dbReference type="Google" id="ProtNLM"/>
    </source>
</evidence>
<dbReference type="Proteomes" id="UP001500724">
    <property type="component" value="Unassembled WGS sequence"/>
</dbReference>
<gene>
    <name evidence="2" type="ORF">GCM10009535_59940</name>
</gene>
<evidence type="ECO:0000256" key="1">
    <source>
        <dbReference type="SAM" id="MobiDB-lite"/>
    </source>
</evidence>
<sequence length="71" mass="6965">MIEVPDSAPAPAVAKAPATGTRPALPAPLLAAARRIADTHHAEHGTPITAAQLAASMGIALPVATAALAQL</sequence>
<organism evidence="2 3">
    <name type="scientific">Streptomyces thermocarboxydovorans</name>
    <dbReference type="NCBI Taxonomy" id="59298"/>
    <lineage>
        <taxon>Bacteria</taxon>
        <taxon>Bacillati</taxon>
        <taxon>Actinomycetota</taxon>
        <taxon>Actinomycetes</taxon>
        <taxon>Kitasatosporales</taxon>
        <taxon>Streptomycetaceae</taxon>
        <taxon>Streptomyces</taxon>
    </lineage>
</organism>
<evidence type="ECO:0000313" key="2">
    <source>
        <dbReference type="EMBL" id="GAA0672315.1"/>
    </source>
</evidence>